<name>A0ABR2IHT5_9PEZI</name>
<sequence>MSTQHTVFVCSATGYQGGALVRQLRGLGWEVHATTRDMNSPAAVELKRIGAHLTEGDWDNSEALERSIAGCDKLFLCLLPNWDDPSCERRQCQNILEIAKVAGVKQVVSSTTLGVSQLDANVRVARGSFMEKHMINKKSLEDAVENMGFQHYTFLRPSFFMANFLEPKVKRYAEIRDHRRWTTSMTPETQLPIVDHVDIAKFAVAAFRDPEAFHGRALGLASDQMGIQDMLDLLAAAVTVTADEQQQPPCSIRALFMTDEEMEAQAGMSGFTSSHKALRTASDYVNMEELRALAPLTTFREFLEREEAAVRQTYH</sequence>
<keyword evidence="3" id="KW-0560">Oxidoreductase</keyword>
<gene>
    <name evidence="5" type="ORF">PGQ11_009324</name>
</gene>
<evidence type="ECO:0000259" key="4">
    <source>
        <dbReference type="Pfam" id="PF05368"/>
    </source>
</evidence>
<evidence type="ECO:0000313" key="6">
    <source>
        <dbReference type="Proteomes" id="UP001390339"/>
    </source>
</evidence>
<dbReference type="Gene3D" id="3.90.25.10">
    <property type="entry name" value="UDP-galactose 4-epimerase, domain 1"/>
    <property type="match status" value="1"/>
</dbReference>
<dbReference type="EMBL" id="JAPCWZ010000005">
    <property type="protein sequence ID" value="KAK8863089.1"/>
    <property type="molecule type" value="Genomic_DNA"/>
</dbReference>
<feature type="domain" description="NmrA-like" evidence="4">
    <location>
        <begin position="4"/>
        <end position="303"/>
    </location>
</feature>
<dbReference type="InterPro" id="IPR036291">
    <property type="entry name" value="NAD(P)-bd_dom_sf"/>
</dbReference>
<evidence type="ECO:0000256" key="2">
    <source>
        <dbReference type="ARBA" id="ARBA00022857"/>
    </source>
</evidence>
<evidence type="ECO:0000313" key="5">
    <source>
        <dbReference type="EMBL" id="KAK8863089.1"/>
    </source>
</evidence>
<reference evidence="5 6" key="1">
    <citation type="journal article" date="2024" name="IMA Fungus">
        <title>Apiospora arundinis, a panoply of carbohydrate-active enzymes and secondary metabolites.</title>
        <authorList>
            <person name="Sorensen T."/>
            <person name="Petersen C."/>
            <person name="Muurmann A.T."/>
            <person name="Christiansen J.V."/>
            <person name="Brundto M.L."/>
            <person name="Overgaard C.K."/>
            <person name="Boysen A.T."/>
            <person name="Wollenberg R.D."/>
            <person name="Larsen T.O."/>
            <person name="Sorensen J.L."/>
            <person name="Nielsen K.L."/>
            <person name="Sondergaard T.E."/>
        </authorList>
    </citation>
    <scope>NUCLEOTIDE SEQUENCE [LARGE SCALE GENOMIC DNA]</scope>
    <source>
        <strain evidence="5 6">AAU 773</strain>
    </source>
</reference>
<accession>A0ABR2IHT5</accession>
<dbReference type="Pfam" id="PF05368">
    <property type="entry name" value="NmrA"/>
    <property type="match status" value="1"/>
</dbReference>
<dbReference type="Gene3D" id="3.40.50.720">
    <property type="entry name" value="NAD(P)-binding Rossmann-like Domain"/>
    <property type="match status" value="1"/>
</dbReference>
<dbReference type="InterPro" id="IPR051164">
    <property type="entry name" value="NmrA-like_oxidored"/>
</dbReference>
<organism evidence="5 6">
    <name type="scientific">Apiospora arundinis</name>
    <dbReference type="NCBI Taxonomy" id="335852"/>
    <lineage>
        <taxon>Eukaryota</taxon>
        <taxon>Fungi</taxon>
        <taxon>Dikarya</taxon>
        <taxon>Ascomycota</taxon>
        <taxon>Pezizomycotina</taxon>
        <taxon>Sordariomycetes</taxon>
        <taxon>Xylariomycetidae</taxon>
        <taxon>Amphisphaeriales</taxon>
        <taxon>Apiosporaceae</taxon>
        <taxon>Apiospora</taxon>
    </lineage>
</organism>
<dbReference type="SUPFAM" id="SSF51735">
    <property type="entry name" value="NAD(P)-binding Rossmann-fold domains"/>
    <property type="match status" value="1"/>
</dbReference>
<comment type="similarity">
    <text evidence="1">Belongs to the NmrA-type oxidoreductase family.</text>
</comment>
<evidence type="ECO:0000256" key="1">
    <source>
        <dbReference type="ARBA" id="ARBA00006328"/>
    </source>
</evidence>
<dbReference type="Proteomes" id="UP001390339">
    <property type="component" value="Unassembled WGS sequence"/>
</dbReference>
<keyword evidence="2" id="KW-0521">NADP</keyword>
<protein>
    <submittedName>
        <fullName evidence="5">NAD(P)-binding protein</fullName>
    </submittedName>
</protein>
<dbReference type="InterPro" id="IPR008030">
    <property type="entry name" value="NmrA-like"/>
</dbReference>
<proteinExistence type="inferred from homology"/>
<evidence type="ECO:0000256" key="3">
    <source>
        <dbReference type="ARBA" id="ARBA00023002"/>
    </source>
</evidence>
<dbReference type="PANTHER" id="PTHR42748:SF30">
    <property type="entry name" value="NMRA-LIKE DOMAIN-CONTAINING PROTEIN"/>
    <property type="match status" value="1"/>
</dbReference>
<comment type="caution">
    <text evidence="5">The sequence shown here is derived from an EMBL/GenBank/DDBJ whole genome shotgun (WGS) entry which is preliminary data.</text>
</comment>
<keyword evidence="6" id="KW-1185">Reference proteome</keyword>
<dbReference type="PANTHER" id="PTHR42748">
    <property type="entry name" value="NITROGEN METABOLITE REPRESSION PROTEIN NMRA FAMILY MEMBER"/>
    <property type="match status" value="1"/>
</dbReference>